<feature type="compositionally biased region" description="Basic residues" evidence="1">
    <location>
        <begin position="50"/>
        <end position="82"/>
    </location>
</feature>
<feature type="compositionally biased region" description="Basic and acidic residues" evidence="1">
    <location>
        <begin position="195"/>
        <end position="214"/>
    </location>
</feature>
<feature type="compositionally biased region" description="Basic residues" evidence="1">
    <location>
        <begin position="120"/>
        <end position="152"/>
    </location>
</feature>
<sequence length="261" mass="31089">GLRALRPRRQGGARHRRQWRHRPRPGGSPGAGRGRHRHLGHQRGEERGRPRPPRRNRPPHPRTPLRRRRGGGGRGRLRRNPRAIRPGRWLLRQCRHLRRPLRPLRRTHEGAVGPRAPREPHRRLPHLPRRRPPHARPCRCGRQGRRPGRHRLARCDRGRCPQRALRRIEGRHGLDDPRARGGAGPPRHPRPCHPPRLDRDGDDRPLRRRPEIRRQRPASRADAPLGHGRGFRRHRRLPDERRERLPHRRQLRHRRRLLAFL</sequence>
<evidence type="ECO:0000313" key="2">
    <source>
        <dbReference type="EMBL" id="CAA9209202.1"/>
    </source>
</evidence>
<feature type="region of interest" description="Disordered" evidence="1">
    <location>
        <begin position="166"/>
        <end position="246"/>
    </location>
</feature>
<feature type="compositionally biased region" description="Basic and acidic residues" evidence="1">
    <location>
        <begin position="166"/>
        <end position="179"/>
    </location>
</feature>
<feature type="non-terminal residue" evidence="2">
    <location>
        <position position="1"/>
    </location>
</feature>
<gene>
    <name evidence="2" type="ORF">AVDCRST_MAG27-1065</name>
</gene>
<dbReference type="AlphaFoldDB" id="A0A6J4GX78"/>
<evidence type="ECO:0000256" key="1">
    <source>
        <dbReference type="SAM" id="MobiDB-lite"/>
    </source>
</evidence>
<feature type="region of interest" description="Disordered" evidence="1">
    <location>
        <begin position="101"/>
        <end position="153"/>
    </location>
</feature>
<reference evidence="2" key="1">
    <citation type="submission" date="2020-02" db="EMBL/GenBank/DDBJ databases">
        <authorList>
            <person name="Meier V. D."/>
        </authorList>
    </citation>
    <scope>NUCLEOTIDE SEQUENCE</scope>
    <source>
        <strain evidence="2">AVDCRST_MAG27</strain>
    </source>
</reference>
<proteinExistence type="predicted"/>
<protein>
    <submittedName>
        <fullName evidence="2">Short-chain dehydrogenase/reductase SDR</fullName>
    </submittedName>
</protein>
<accession>A0A6J4GX78</accession>
<feature type="compositionally biased region" description="Basic residues" evidence="1">
    <location>
        <begin position="1"/>
        <end position="24"/>
    </location>
</feature>
<name>A0A6J4GX78_9PROT</name>
<feature type="region of interest" description="Disordered" evidence="1">
    <location>
        <begin position="1"/>
        <end position="84"/>
    </location>
</feature>
<feature type="non-terminal residue" evidence="2">
    <location>
        <position position="261"/>
    </location>
</feature>
<dbReference type="EMBL" id="CADCTD010000001">
    <property type="protein sequence ID" value="CAA9209202.1"/>
    <property type="molecule type" value="Genomic_DNA"/>
</dbReference>
<organism evidence="2">
    <name type="scientific">uncultured Craurococcus sp</name>
    <dbReference type="NCBI Taxonomy" id="1135998"/>
    <lineage>
        <taxon>Bacteria</taxon>
        <taxon>Pseudomonadati</taxon>
        <taxon>Pseudomonadota</taxon>
        <taxon>Alphaproteobacteria</taxon>
        <taxon>Acetobacterales</taxon>
        <taxon>Acetobacteraceae</taxon>
        <taxon>Craurococcus</taxon>
        <taxon>environmental samples</taxon>
    </lineage>
</organism>